<evidence type="ECO:0000259" key="8">
    <source>
        <dbReference type="PROSITE" id="PS50048"/>
    </source>
</evidence>
<keyword evidence="3" id="KW-0805">Transcription regulation</keyword>
<dbReference type="GO" id="GO:0000981">
    <property type="term" value="F:DNA-binding transcription factor activity, RNA polymerase II-specific"/>
    <property type="evidence" value="ECO:0007669"/>
    <property type="project" value="InterPro"/>
</dbReference>
<feature type="region of interest" description="Disordered" evidence="7">
    <location>
        <begin position="1"/>
        <end position="25"/>
    </location>
</feature>
<dbReference type="InterPro" id="IPR052360">
    <property type="entry name" value="Transcr_Regulatory_Proteins"/>
</dbReference>
<dbReference type="CDD" id="cd00067">
    <property type="entry name" value="GAL4"/>
    <property type="match status" value="1"/>
</dbReference>
<evidence type="ECO:0000256" key="3">
    <source>
        <dbReference type="ARBA" id="ARBA00023015"/>
    </source>
</evidence>
<evidence type="ECO:0000256" key="6">
    <source>
        <dbReference type="ARBA" id="ARBA00023242"/>
    </source>
</evidence>
<keyword evidence="4" id="KW-0238">DNA-binding</keyword>
<evidence type="ECO:0000313" key="10">
    <source>
        <dbReference type="Proteomes" id="UP000030753"/>
    </source>
</evidence>
<dbReference type="PROSITE" id="PS00463">
    <property type="entry name" value="ZN2_CY6_FUNGAL_1"/>
    <property type="match status" value="1"/>
</dbReference>
<dbReference type="EMBL" id="JH717839">
    <property type="protein sequence ID" value="EWZ02900.1"/>
    <property type="molecule type" value="Genomic_DNA"/>
</dbReference>
<dbReference type="PROSITE" id="PS50048">
    <property type="entry name" value="ZN2_CY6_FUNGAL_2"/>
    <property type="match status" value="1"/>
</dbReference>
<sequence>MSSVMNGNNDTPGETSRPKRQRAYHRKVKTGCSTCRTRRIRCDEGKPACRRCVSTGRTCPGYETRSPRDFQSDSLGIIPAAPKVLLPRKNPQEVRSYQYFLEVTSPSLAGCFDAGFWCRELPKICVTDPALWHAVVALGSIHETFGSWDPESKPEHYFALQQYNASIQCLRESHSPRYTEGWRTVTASTIFTCICAIQGLYKDALMVHVTAGCKLLRELEAEEGAKHQQPLTRDAHHALSSTPIDIRPVKNLLYHFEMIASSLATGGRSDKHILAGLGHCDTYGYWRFYKAPNITPQCPKHMVSAHMMRALRAVESLQNGLIKWGQENRDDITNLYSGSGVKPYYDILVTKQAAYIRSYKELQKTIRKVKAEVAPSELAEFDMELSMLELGQATCYLFLMTDPDEPDLIVRQEKMPAQYGRIIDLCEKLLESRQLLRSPTNGKLALSPDMLTMNPLFFAAQSGGSIATRKRAVELLRSRRLEGLWETSLNASLVEAMWIREQELYEESQRSKLGEDYIPPEPEEEGKYGSVGLPLLFRVCSAQIEFTDTKREAVVNMVTWTELKNGDPPAQRVIHW</sequence>
<proteinExistence type="predicted"/>
<evidence type="ECO:0000313" key="9">
    <source>
        <dbReference type="EMBL" id="EWZ02900.1"/>
    </source>
</evidence>
<keyword evidence="1" id="KW-0479">Metal-binding</keyword>
<organism evidence="9 10">
    <name type="scientific">Fusarium oxysporum NRRL 32931</name>
    <dbReference type="NCBI Taxonomy" id="660029"/>
    <lineage>
        <taxon>Eukaryota</taxon>
        <taxon>Fungi</taxon>
        <taxon>Dikarya</taxon>
        <taxon>Ascomycota</taxon>
        <taxon>Pezizomycotina</taxon>
        <taxon>Sordariomycetes</taxon>
        <taxon>Hypocreomycetidae</taxon>
        <taxon>Hypocreales</taxon>
        <taxon>Nectriaceae</taxon>
        <taxon>Fusarium</taxon>
        <taxon>Fusarium oxysporum species complex</taxon>
    </lineage>
</organism>
<dbReference type="Proteomes" id="UP000030753">
    <property type="component" value="Unassembled WGS sequence"/>
</dbReference>
<dbReference type="Pfam" id="PF11951">
    <property type="entry name" value="Fungal_trans_2"/>
    <property type="match status" value="1"/>
</dbReference>
<dbReference type="SUPFAM" id="SSF57701">
    <property type="entry name" value="Zn2/Cys6 DNA-binding domain"/>
    <property type="match status" value="1"/>
</dbReference>
<evidence type="ECO:0000256" key="5">
    <source>
        <dbReference type="ARBA" id="ARBA00023163"/>
    </source>
</evidence>
<keyword evidence="5" id="KW-0804">Transcription</keyword>
<dbReference type="Gene3D" id="4.10.240.10">
    <property type="entry name" value="Zn(2)-C6 fungal-type DNA-binding domain"/>
    <property type="match status" value="1"/>
</dbReference>
<feature type="compositionally biased region" description="Polar residues" evidence="7">
    <location>
        <begin position="1"/>
        <end position="14"/>
    </location>
</feature>
<keyword evidence="6" id="KW-0539">Nucleus</keyword>
<gene>
    <name evidence="9" type="ORF">FOYG_02114</name>
</gene>
<protein>
    <recommendedName>
        <fullName evidence="8">Zn(2)-C6 fungal-type domain-containing protein</fullName>
    </recommendedName>
</protein>
<dbReference type="Pfam" id="PF00172">
    <property type="entry name" value="Zn_clus"/>
    <property type="match status" value="1"/>
</dbReference>
<dbReference type="InterPro" id="IPR001138">
    <property type="entry name" value="Zn2Cys6_DnaBD"/>
</dbReference>
<evidence type="ECO:0000256" key="7">
    <source>
        <dbReference type="SAM" id="MobiDB-lite"/>
    </source>
</evidence>
<dbReference type="PANTHER" id="PTHR36206:SF12">
    <property type="entry name" value="ASPERCRYPTIN BIOSYNTHESIS CLUSTER-SPECIFIC TRANSCRIPTION REGULATOR ATNN-RELATED"/>
    <property type="match status" value="1"/>
</dbReference>
<dbReference type="InterPro" id="IPR021858">
    <property type="entry name" value="Fun_TF"/>
</dbReference>
<keyword evidence="2" id="KW-0862">Zinc</keyword>
<dbReference type="OrthoDB" id="2593732at2759"/>
<dbReference type="GO" id="GO:0003677">
    <property type="term" value="F:DNA binding"/>
    <property type="evidence" value="ECO:0007669"/>
    <property type="project" value="UniProtKB-KW"/>
</dbReference>
<feature type="domain" description="Zn(2)-C6 fungal-type" evidence="8">
    <location>
        <begin position="31"/>
        <end position="59"/>
    </location>
</feature>
<evidence type="ECO:0000256" key="1">
    <source>
        <dbReference type="ARBA" id="ARBA00022723"/>
    </source>
</evidence>
<name>W9JE23_FUSOX</name>
<dbReference type="AlphaFoldDB" id="W9JE23"/>
<dbReference type="PANTHER" id="PTHR36206">
    <property type="entry name" value="ASPERCRYPTIN BIOSYNTHESIS CLUSTER-SPECIFIC TRANSCRIPTION REGULATOR ATNN-RELATED"/>
    <property type="match status" value="1"/>
</dbReference>
<evidence type="ECO:0000256" key="4">
    <source>
        <dbReference type="ARBA" id="ARBA00023125"/>
    </source>
</evidence>
<dbReference type="HOGENOM" id="CLU_011409_2_2_1"/>
<reference evidence="9 10" key="1">
    <citation type="submission" date="2011-06" db="EMBL/GenBank/DDBJ databases">
        <title>The Genome Sequence of Fusarium oxysporum FOSC 3-a.</title>
        <authorList>
            <consortium name="The Broad Institute Genome Sequencing Platform"/>
            <person name="Ma L.-J."/>
            <person name="Gale L.R."/>
            <person name="Schwartz D.C."/>
            <person name="Zhou S."/>
            <person name="Corby-Kistler H."/>
            <person name="Young S.K."/>
            <person name="Zeng Q."/>
            <person name="Gargeya S."/>
            <person name="Fitzgerald M."/>
            <person name="Haas B."/>
            <person name="Abouelleil A."/>
            <person name="Alvarado L."/>
            <person name="Arachchi H.M."/>
            <person name="Berlin A."/>
            <person name="Brown A."/>
            <person name="Chapman S.B."/>
            <person name="Chen Z."/>
            <person name="Dunbar C."/>
            <person name="Freedman E."/>
            <person name="Gearin G."/>
            <person name="Gellesch M."/>
            <person name="Goldberg J."/>
            <person name="Griggs A."/>
            <person name="Gujja S."/>
            <person name="Heiman D."/>
            <person name="Howarth C."/>
            <person name="Larson L."/>
            <person name="Lui A."/>
            <person name="MacDonald P.J.P."/>
            <person name="Mehta T."/>
            <person name="Montmayeur A."/>
            <person name="Murphy C."/>
            <person name="Neiman D."/>
            <person name="Pearson M."/>
            <person name="Priest M."/>
            <person name="Roberts A."/>
            <person name="Saif S."/>
            <person name="Shea T."/>
            <person name="Shenoy N."/>
            <person name="Sisk P."/>
            <person name="Stolte C."/>
            <person name="Sykes S."/>
            <person name="Wortman J."/>
            <person name="Nusbaum C."/>
            <person name="Birren B."/>
        </authorList>
    </citation>
    <scope>NUCLEOTIDE SEQUENCE [LARGE SCALE GENOMIC DNA]</scope>
    <source>
        <strain evidence="10">FOSC 3-a</strain>
    </source>
</reference>
<dbReference type="GO" id="GO:0008270">
    <property type="term" value="F:zinc ion binding"/>
    <property type="evidence" value="ECO:0007669"/>
    <property type="project" value="InterPro"/>
</dbReference>
<evidence type="ECO:0000256" key="2">
    <source>
        <dbReference type="ARBA" id="ARBA00022833"/>
    </source>
</evidence>
<dbReference type="InterPro" id="IPR036864">
    <property type="entry name" value="Zn2-C6_fun-type_DNA-bd_sf"/>
</dbReference>
<dbReference type="SMART" id="SM00066">
    <property type="entry name" value="GAL4"/>
    <property type="match status" value="1"/>
</dbReference>
<accession>W9JE23</accession>